<dbReference type="InterPro" id="IPR029052">
    <property type="entry name" value="Metallo-depent_PP-like"/>
</dbReference>
<dbReference type="AlphaFoldDB" id="A0A653E3T9"/>
<name>A0A653E3T9_9PSED</name>
<sequence length="323" mass="34580">MNLRAGRDCPLDYRLPPQVFSSSASLATDVLYVVGGLYGNRQALAALQQRLQAEPAARVVFNGDAHWFDRDPEIFMAIEQGLQAHLALRGNVETELGRDSASGAGCGCAYPASVDDAVVNRSNAIQAELNNTVQGISGMAARLAARPATALVTVGGRRVAISHGDEQSLAGWSCSREALASEARREQLDQWFETHNIEVLATSHTCSAVALNLQHGALINNGASGLPNFNNGRYGVISRIATHPHPAALYRAERDGLFIEALSLNYDHDAFLADFDRQWPHASPGALSYRARVLGATEDTPQSALLAGFSLCQTLCALEALES</sequence>
<dbReference type="SUPFAM" id="SSF56300">
    <property type="entry name" value="Metallo-dependent phosphatases"/>
    <property type="match status" value="1"/>
</dbReference>
<dbReference type="Gene3D" id="3.60.21.10">
    <property type="match status" value="1"/>
</dbReference>
<dbReference type="RefSeq" id="WP_150548068.1">
    <property type="nucleotide sequence ID" value="NZ_LR215729.2"/>
</dbReference>
<evidence type="ECO:0008006" key="2">
    <source>
        <dbReference type="Google" id="ProtNLM"/>
    </source>
</evidence>
<organism evidence="1">
    <name type="scientific">Pseudomonas marincola</name>
    <dbReference type="NCBI Taxonomy" id="437900"/>
    <lineage>
        <taxon>Bacteria</taxon>
        <taxon>Pseudomonadati</taxon>
        <taxon>Pseudomonadota</taxon>
        <taxon>Gammaproteobacteria</taxon>
        <taxon>Pseudomonadales</taxon>
        <taxon>Pseudomonadaceae</taxon>
        <taxon>Pseudomonas</taxon>
    </lineage>
</organism>
<dbReference type="EMBL" id="LR215729">
    <property type="protein sequence ID" value="VEV96851.1"/>
    <property type="molecule type" value="Genomic_DNA"/>
</dbReference>
<evidence type="ECO:0000313" key="1">
    <source>
        <dbReference type="EMBL" id="VEV96851.1"/>
    </source>
</evidence>
<accession>A0A653E3T9</accession>
<gene>
    <name evidence="1" type="ORF">PMYSY11_1805</name>
</gene>
<reference evidence="1" key="1">
    <citation type="submission" date="2019-02" db="EMBL/GenBank/DDBJ databases">
        <authorList>
            <consortium name="Genoscope - CEA"/>
            <person name="William W."/>
        </authorList>
    </citation>
    <scope>NUCLEOTIDE SEQUENCE [LARGE SCALE GENOMIC DNA]</scope>
    <source>
        <strain evidence="1">YSy11</strain>
    </source>
</reference>
<proteinExistence type="predicted"/>
<protein>
    <recommendedName>
        <fullName evidence="2">Calcineurin-like phosphoesterase domain-containing protein</fullName>
    </recommendedName>
</protein>